<dbReference type="Proteomes" id="UP001519460">
    <property type="component" value="Unassembled WGS sequence"/>
</dbReference>
<evidence type="ECO:0000256" key="10">
    <source>
        <dbReference type="ARBA" id="ARBA00023242"/>
    </source>
</evidence>
<feature type="region of interest" description="Disordered" evidence="13">
    <location>
        <begin position="1439"/>
        <end position="1476"/>
    </location>
</feature>
<feature type="compositionally biased region" description="Basic and acidic residues" evidence="13">
    <location>
        <begin position="2627"/>
        <end position="2641"/>
    </location>
</feature>
<protein>
    <recommendedName>
        <fullName evidence="2">DNA (cytosine-5-)-methyltransferase</fullName>
        <ecNumber evidence="2">2.1.1.37</ecNumber>
    </recommendedName>
</protein>
<dbReference type="GO" id="GO:0003886">
    <property type="term" value="F:DNA (cytosine-5-)-methyltransferase activity"/>
    <property type="evidence" value="ECO:0007669"/>
    <property type="project" value="UniProtKB-EC"/>
</dbReference>
<feature type="domain" description="PHD-type" evidence="14">
    <location>
        <begin position="1"/>
        <end position="98"/>
    </location>
</feature>
<evidence type="ECO:0000256" key="5">
    <source>
        <dbReference type="ARBA" id="ARBA00022679"/>
    </source>
</evidence>
<dbReference type="InterPro" id="IPR029063">
    <property type="entry name" value="SAM-dependent_MTases_sf"/>
</dbReference>
<dbReference type="PANTHER" id="PTHR23068">
    <property type="entry name" value="DNA CYTOSINE-5- -METHYLTRANSFERASE 3-RELATED"/>
    <property type="match status" value="1"/>
</dbReference>
<evidence type="ECO:0000259" key="14">
    <source>
        <dbReference type="PROSITE" id="PS51533"/>
    </source>
</evidence>
<evidence type="ECO:0000313" key="16">
    <source>
        <dbReference type="Proteomes" id="UP001519460"/>
    </source>
</evidence>
<keyword evidence="4 11" id="KW-0489">Methyltransferase</keyword>
<dbReference type="EC" id="2.1.1.37" evidence="2"/>
<feature type="compositionally biased region" description="Polar residues" evidence="13">
    <location>
        <begin position="1465"/>
        <end position="1475"/>
    </location>
</feature>
<sequence>DCLQETFYAVGEDGAYAYCTVCGAGGELFVCDSAKCGRVYCIPCVEELGGPTILQKVQEAQVWPCFLCCSFTAESHGLLKPHSDWRDRLVVFFDKGHTIVVPDLDYFRTKRNIRVLSLFDGISTGRVALQKLGLDIDVYYGSETDESAVLVSKANHGSEVIHLGDVTRITKDKLSELAPIDLLVGGSPCNELSLANPVRKGFDLEGSGVLFFYFYRVLRDLRELNGSTHLFWMFENVASMKTVHRNVISDFLECQPAVWDAKHFSAQTRARFFWGNIPGMYSTPEVSAHLRQSVDLNSVLHPQFKRRANVQRLRTMTTNPNSLMQGRHQNTFPVNMEGTDDFMWISELERLFGFPPHYTDVGNLAPGKRRALLGKSWSVQVVTEILRPLTQYFTTVPDAVPATPLTERSPAAAAAVRLGNADSCIPVSDAACARSGSNETVVPVIADPSKTARTVPSEDTTLTVSGDVNVAVDDDVIVVSDDDEVVTTTSTTDVFPKATESVLEVVTMAVDTVALNSSADTASPDAVRPDTPSLIVSKILCQNPAAVNIKLEKAESDYDNMTVAIAADAALATCGEKKSETDHPTIAGSSDVASEAVKTVREDASISTDTTMPGNTIAASVSSTDDITRTDASATSEDLSDKKTALQEHETVPDSVSDTIPPRVSSANHTSARDHLYAIVTSPATTEVLGDFENSVTHGSNHISQVSTRKAFRSSVNHADYELSTDVIHGSFTDTDDEHLHSSTYKTHSSASDTFHDSDGDDHLGSDDVLLVRSSDVLCSANDTSGDTCHDCFSETFQDTTSDSLQDSASDAVIETASSSDEDTKDDLADASSPYPYTFRDLDSDTCHDTFNDTFLVTISDNLQNTAGDTVHKTATSAFSDTFQDNTSDNLHDSTSATVHKTAPSVFSDTFQDNTSDNLQVTTSDTVHKTATSAFSDTFQDNTSDNLQDTKSATVHKTTTSAFSDTYQDNTSDNLQDTKSATVHKTTTSVFSDTFQDNTSDNLQDIVSATVPKTTTSSHSAPHDTTVDILQHTISIAACDAVIETATSSGEDTKGGVADATSPGSYAFRDLDIDTCHDTFNDTFQVTISDNLQDTAGDPVHKTAPSAFKDTKYNTAEASSHSAPHVTTIDSLQHTVSDVACDSVASFLQNAASDAHVTVTRFPQNVPKGAHKTAASFHQNAASDAYETATCTLQDTASDAHETATYALQDTASDTRKTATFNSQDTASDVRETATCALQDTASDVHETATCALQDTASDTRKTAICTIQDTASDAHETATCALHDTASDIVNEDGTSFFQDSSTDILWDTTSDVDTARDIRPDTADNFHAAATDDLHGIATDQFHHDAGEINIRDICLEGVSDIATLRDSLAHHAAFHDTTHEAAHVHLHDYPHSHTTKTHPESEMSVDNFYGVINTHPTSHAIDGENVPFTRSPAQVQREEDSSTQNLTATVGPTEETFRFDKGSSSGPQTRASCPSEATLATVESVGSHTVLTTTAVATVVCANCNSTSSVQEGIYLDDSENRTAALSGTEEAAESVDELRVGTASTECLPVEENITEERLALCRLLFGSEKGDDASDDLADETIDLNLNCEAGGMDERDVRDLIDFCNDQTDEDDDFAIVGEVLKPAGSQAENRGGGSECVEPQMESSSTRVQQIITDLTAFVEYVKSELQNPYQKDNSTVDGGFTENGPSGEEPCKSQVIFSADFDGGSAESDKEPSKSQDMVSADFDGTVNGGSAESDKEPSKSQDMISADFDGTVNGGSAESDKEPSKSQDMVSADFDKTDNGSVNGGSTNTGSSDKQSHESKATGTAEYDQKDGQLETTTGETKDKLFAALCLGERGSVPQIHSTISKKVSRYMTRSQIRKLQQQTAMREVAKSTQEHDVAADQTFTVGERQKPCHESVAAADPQAERHYMPQSSSVQKENHTQQPEHAEGGASFEMSKIGLELNEHSLELNEQSSELNKESWELNEHSFEQNEHSMELNEHSVELIEHSVELIEHSVEQNEHSVEQNEHSVELNEHNVELNEHNVELNEHSVELNERSSELNKESVELNEHSVELNEQSSEFNKRYMSKCASRRKKRLRSVSTSRKRRRRVPSVPPLAGENIGVETVQLTEPEDVPCNSQNIGVETVQLTEPEDVPCNSQNIGVETVQLTEPEDVPCNSQNIGVETVQLTELEDVPCISQNIGVETVQLTEPEDVSCNSENIGVETVQVTGLQHAPLGNQDVDVEFVSQDARDSVLPSTSSDVYDEVFGVHRNTDKTFYDETFSGGFLRETQLCEPWHVKSSTNTENSAHVDLDKKKQPTIVCKDEGVGQMSVLEVHMQGSAEAREPSHAESSTNMEITERTSSKKQKAAVKCRRRRSFHGRQQQRRRRSPVAAPASLTLAEDKDREEKGLSHNGTPHGCQEAAPVAADNDTRTEKQTSLSQQDRYPASQETSGKEVSNDSPDPQTQDMNYISPANQLADVTDTREGSACDGTSNAGHRKNSEKYLPASSSERDTTDTGARPAKPARKRSRRMSTHFSTGKYKRRRIAKCKDVSASKSDIIAVELQKNGVGQARTSTGNSVDSVKYENMMLLIPDAQQPRSTSDTIAAIHVDQSQDQQTAGQEIPNLTSRNIDTTEASAIKDAENELSGKEDSTSIGVSMQPISTWSGRLRVRKKHDSDKNASNKLSTEPMCPQPPSDITASPLPSQDDNNRKHSSKEQIDVDHVNIYGPFVLDVTPAGTASSSNKPHRGYMMVAHGSSDITTLPTDEHLIPKIESQKSSGGGMSTSLSKGNFGPARKSKKCSSNNIATNFSEEENLGPARKSQKRSGSGARPLPQGYNARDITTPPPDEHLSPSRESQKRSGSGARPLPQGSNARNITAPPPEEHLGPSRKSQKRSGSGARPLPQGSNARNSTTPPPDEHLSPSRESQKRSGSGARPLPQGSNARNITAPPPEEHLGPSRKSQKRSGSGARPLPQGSNARNITTPPPDEHLSPSRESQKRSGSGARPMPQGSKVKDIPTPPPAEHLGPSRESQKSNGSRANPFLQELNARSITTHPPGTISPAEDPEKSSCRSSTMIPPEEHLSPARGSEKSRGNTAQPFPQGSNGREDCVKRKRKASQRRDKRRKRPP</sequence>
<feature type="region of interest" description="Disordered" evidence="13">
    <location>
        <begin position="1908"/>
        <end position="1937"/>
    </location>
</feature>
<evidence type="ECO:0000256" key="4">
    <source>
        <dbReference type="ARBA" id="ARBA00022603"/>
    </source>
</evidence>
<keyword evidence="5 11" id="KW-0808">Transferase</keyword>
<feature type="compositionally biased region" description="Basic and acidic residues" evidence="13">
    <location>
        <begin position="2906"/>
        <end position="2918"/>
    </location>
</feature>
<keyword evidence="3" id="KW-0678">Repressor</keyword>
<feature type="compositionally biased region" description="Polar residues" evidence="13">
    <location>
        <begin position="3083"/>
        <end position="3094"/>
    </location>
</feature>
<evidence type="ECO:0000256" key="3">
    <source>
        <dbReference type="ARBA" id="ARBA00022491"/>
    </source>
</evidence>
<dbReference type="GO" id="GO:0032259">
    <property type="term" value="P:methylation"/>
    <property type="evidence" value="ECO:0007669"/>
    <property type="project" value="UniProtKB-KW"/>
</dbReference>
<dbReference type="SUPFAM" id="SSF53335">
    <property type="entry name" value="S-adenosyl-L-methionine-dependent methyltransferases"/>
    <property type="match status" value="1"/>
</dbReference>
<comment type="caution">
    <text evidence="15">The sequence shown here is derived from an EMBL/GenBank/DDBJ whole genome shotgun (WGS) entry which is preliminary data.</text>
</comment>
<evidence type="ECO:0000256" key="12">
    <source>
        <dbReference type="SAM" id="Coils"/>
    </source>
</evidence>
<dbReference type="InterPro" id="IPR013083">
    <property type="entry name" value="Znf_RING/FYVE/PHD"/>
</dbReference>
<dbReference type="PANTHER" id="PTHR23068:SF25">
    <property type="entry name" value="DNA (CYTOSINE-5)-METHYLTRANSFERASE DRM2"/>
    <property type="match status" value="1"/>
</dbReference>
<organism evidence="15 16">
    <name type="scientific">Batillaria attramentaria</name>
    <dbReference type="NCBI Taxonomy" id="370345"/>
    <lineage>
        <taxon>Eukaryota</taxon>
        <taxon>Metazoa</taxon>
        <taxon>Spiralia</taxon>
        <taxon>Lophotrochozoa</taxon>
        <taxon>Mollusca</taxon>
        <taxon>Gastropoda</taxon>
        <taxon>Caenogastropoda</taxon>
        <taxon>Sorbeoconcha</taxon>
        <taxon>Cerithioidea</taxon>
        <taxon>Batillariidae</taxon>
        <taxon>Batillaria</taxon>
    </lineage>
</organism>
<keyword evidence="8" id="KW-0863">Zinc-finger</keyword>
<feature type="region of interest" description="Disordered" evidence="13">
    <location>
        <begin position="801"/>
        <end position="832"/>
    </location>
</feature>
<feature type="region of interest" description="Disordered" evidence="13">
    <location>
        <begin position="607"/>
        <end position="669"/>
    </location>
</feature>
<dbReference type="InterPro" id="IPR001525">
    <property type="entry name" value="C5_MeTfrase"/>
</dbReference>
<feature type="compositionally biased region" description="Polar residues" evidence="13">
    <location>
        <begin position="2447"/>
        <end position="2464"/>
    </location>
</feature>
<evidence type="ECO:0000256" key="6">
    <source>
        <dbReference type="ARBA" id="ARBA00022691"/>
    </source>
</evidence>
<keyword evidence="16" id="KW-1185">Reference proteome</keyword>
<dbReference type="Pfam" id="PF21255">
    <property type="entry name" value="DNMT3_ADD_GATA1-like"/>
    <property type="match status" value="1"/>
</dbReference>
<feature type="region of interest" description="Disordered" evidence="13">
    <location>
        <begin position="2600"/>
        <end position="2708"/>
    </location>
</feature>
<feature type="compositionally biased region" description="Low complexity" evidence="13">
    <location>
        <begin position="1788"/>
        <end position="1802"/>
    </location>
</feature>
<dbReference type="GO" id="GO:0005634">
    <property type="term" value="C:nucleus"/>
    <property type="evidence" value="ECO:0007669"/>
    <property type="project" value="UniProtKB-SubCell"/>
</dbReference>
<evidence type="ECO:0000256" key="2">
    <source>
        <dbReference type="ARBA" id="ARBA00011975"/>
    </source>
</evidence>
<feature type="compositionally biased region" description="Basic and acidic residues" evidence="13">
    <location>
        <begin position="2697"/>
        <end position="2708"/>
    </location>
</feature>
<feature type="compositionally biased region" description="Polar residues" evidence="13">
    <location>
        <begin position="607"/>
        <end position="637"/>
    </location>
</feature>
<comment type="similarity">
    <text evidence="11">Belongs to the class I-like SAM-binding methyltransferase superfamily. C5-methyltransferase family.</text>
</comment>
<dbReference type="PROSITE" id="PS00094">
    <property type="entry name" value="C5_MTASE_1"/>
    <property type="match status" value="1"/>
</dbReference>
<dbReference type="CDD" id="cd11725">
    <property type="entry name" value="ADDz_Dnmt3"/>
    <property type="match status" value="1"/>
</dbReference>
<dbReference type="Gene3D" id="3.40.50.150">
    <property type="entry name" value="Vaccinia Virus protein VP39"/>
    <property type="match status" value="1"/>
</dbReference>
<feature type="compositionally biased region" description="Basic and acidic residues" evidence="13">
    <location>
        <begin position="2836"/>
        <end position="2848"/>
    </location>
</feature>
<evidence type="ECO:0000256" key="8">
    <source>
        <dbReference type="ARBA" id="ARBA00022771"/>
    </source>
</evidence>
<keyword evidence="9" id="KW-0862">Zinc</keyword>
<dbReference type="GO" id="GO:0008270">
    <property type="term" value="F:zinc ion binding"/>
    <property type="evidence" value="ECO:0007669"/>
    <property type="project" value="UniProtKB-KW"/>
</dbReference>
<comment type="subcellular location">
    <subcellularLocation>
        <location evidence="1">Nucleus</location>
    </subcellularLocation>
</comment>
<dbReference type="Gene3D" id="3.30.40.10">
    <property type="entry name" value="Zinc/RING finger domain, C3HC4 (zinc finger)"/>
    <property type="match status" value="1"/>
</dbReference>
<proteinExistence type="inferred from homology"/>
<evidence type="ECO:0000256" key="7">
    <source>
        <dbReference type="ARBA" id="ARBA00022723"/>
    </source>
</evidence>
<dbReference type="EMBL" id="JACVVK020000028">
    <property type="protein sequence ID" value="KAK7501942.1"/>
    <property type="molecule type" value="Genomic_DNA"/>
</dbReference>
<feature type="compositionally biased region" description="Basic and acidic residues" evidence="13">
    <location>
        <begin position="1926"/>
        <end position="1937"/>
    </location>
</feature>
<feature type="compositionally biased region" description="Basic and acidic residues" evidence="13">
    <location>
        <begin position="2389"/>
        <end position="2399"/>
    </location>
</feature>
<accession>A0ABD0LSC3</accession>
<keyword evidence="6 11" id="KW-0949">S-adenosyl-L-methionine</keyword>
<feature type="compositionally biased region" description="Basic and acidic residues" evidence="13">
    <location>
        <begin position="639"/>
        <end position="652"/>
    </location>
</feature>
<feature type="active site" evidence="11">
    <location>
        <position position="189"/>
    </location>
</feature>
<feature type="non-terminal residue" evidence="15">
    <location>
        <position position="1"/>
    </location>
</feature>
<feature type="compositionally biased region" description="Polar residues" evidence="13">
    <location>
        <begin position="2425"/>
        <end position="2440"/>
    </location>
</feature>
<reference evidence="15 16" key="1">
    <citation type="journal article" date="2023" name="Sci. Data">
        <title>Genome assembly of the Korean intertidal mud-creeper Batillaria attramentaria.</title>
        <authorList>
            <person name="Patra A.K."/>
            <person name="Ho P.T."/>
            <person name="Jun S."/>
            <person name="Lee S.J."/>
            <person name="Kim Y."/>
            <person name="Won Y.J."/>
        </authorList>
    </citation>
    <scope>NUCLEOTIDE SEQUENCE [LARGE SCALE GENOMIC DNA]</scope>
    <source>
        <strain evidence="15">Wonlab-2016</strain>
    </source>
</reference>
<evidence type="ECO:0000256" key="1">
    <source>
        <dbReference type="ARBA" id="ARBA00004123"/>
    </source>
</evidence>
<evidence type="ECO:0000313" key="15">
    <source>
        <dbReference type="EMBL" id="KAK7501942.1"/>
    </source>
</evidence>
<feature type="region of interest" description="Disordered" evidence="13">
    <location>
        <begin position="2085"/>
        <end position="2106"/>
    </location>
</feature>
<feature type="non-terminal residue" evidence="15">
    <location>
        <position position="3118"/>
    </location>
</feature>
<gene>
    <name evidence="15" type="ORF">BaRGS_00006694</name>
</gene>
<feature type="region of interest" description="Disordered" evidence="13">
    <location>
        <begin position="740"/>
        <end position="759"/>
    </location>
</feature>
<feature type="coiled-coil region" evidence="12">
    <location>
        <begin position="2021"/>
        <end position="2052"/>
    </location>
</feature>
<dbReference type="InterPro" id="IPR049554">
    <property type="entry name" value="DNMT3_ADD_PHD"/>
</dbReference>
<feature type="compositionally biased region" description="Basic and acidic residues" evidence="13">
    <location>
        <begin position="3068"/>
        <end position="3082"/>
    </location>
</feature>
<evidence type="ECO:0000256" key="13">
    <source>
        <dbReference type="SAM" id="MobiDB-lite"/>
    </source>
</evidence>
<dbReference type="InterPro" id="IPR018117">
    <property type="entry name" value="C5_DNA_meth_AS"/>
</dbReference>
<dbReference type="InterPro" id="IPR050390">
    <property type="entry name" value="C5-Methyltransferase"/>
</dbReference>
<feature type="compositionally biased region" description="Polar residues" evidence="13">
    <location>
        <begin position="2600"/>
        <end position="2625"/>
    </location>
</feature>
<feature type="compositionally biased region" description="Basic residues" evidence="13">
    <location>
        <begin position="2512"/>
        <end position="2522"/>
    </location>
</feature>
<name>A0ABD0LSC3_9CAEN</name>
<feature type="compositionally biased region" description="Polar residues" evidence="13">
    <location>
        <begin position="2685"/>
        <end position="2696"/>
    </location>
</feature>
<dbReference type="PROSITE" id="PS51679">
    <property type="entry name" value="SAM_MT_C5"/>
    <property type="match status" value="1"/>
</dbReference>
<feature type="region of interest" description="Disordered" evidence="13">
    <location>
        <begin position="1677"/>
        <end position="1830"/>
    </location>
</feature>
<feature type="compositionally biased region" description="Basic residues" evidence="13">
    <location>
        <begin position="2085"/>
        <end position="2099"/>
    </location>
</feature>
<feature type="compositionally biased region" description="Basic residues" evidence="13">
    <location>
        <begin position="2352"/>
        <end position="2378"/>
    </location>
</feature>
<feature type="region of interest" description="Disordered" evidence="13">
    <location>
        <begin position="2327"/>
        <end position="2532"/>
    </location>
</feature>
<keyword evidence="10" id="KW-0539">Nucleus</keyword>
<keyword evidence="12" id="KW-0175">Coiled coil</keyword>
<keyword evidence="7" id="KW-0479">Metal-binding</keyword>
<feature type="compositionally biased region" description="Polar residues" evidence="13">
    <location>
        <begin position="2642"/>
        <end position="2655"/>
    </location>
</feature>
<feature type="compositionally biased region" description="Polar residues" evidence="13">
    <location>
        <begin position="742"/>
        <end position="753"/>
    </location>
</feature>
<feature type="compositionally biased region" description="Basic residues" evidence="13">
    <location>
        <begin position="3101"/>
        <end position="3118"/>
    </location>
</feature>
<feature type="compositionally biased region" description="Polar residues" evidence="13">
    <location>
        <begin position="2790"/>
        <end position="2799"/>
    </location>
</feature>
<dbReference type="Pfam" id="PF00145">
    <property type="entry name" value="DNA_methylase"/>
    <property type="match status" value="1"/>
</dbReference>
<evidence type="ECO:0000256" key="9">
    <source>
        <dbReference type="ARBA" id="ARBA00022833"/>
    </source>
</evidence>
<feature type="region of interest" description="Disordered" evidence="13">
    <location>
        <begin position="2763"/>
        <end position="3118"/>
    </location>
</feature>
<dbReference type="PROSITE" id="PS51533">
    <property type="entry name" value="ADD"/>
    <property type="match status" value="1"/>
</dbReference>
<dbReference type="InterPro" id="IPR025766">
    <property type="entry name" value="ADD"/>
</dbReference>
<evidence type="ECO:0000256" key="11">
    <source>
        <dbReference type="PROSITE-ProRule" id="PRU01016"/>
    </source>
</evidence>
<feature type="compositionally biased region" description="Basic and acidic residues" evidence="13">
    <location>
        <begin position="2976"/>
        <end position="2988"/>
    </location>
</feature>